<dbReference type="GO" id="GO:0019843">
    <property type="term" value="F:rRNA binding"/>
    <property type="evidence" value="ECO:0007669"/>
    <property type="project" value="UniProtKB-UniRule"/>
</dbReference>
<dbReference type="FunFam" id="3.30.860.10:FF:000001">
    <property type="entry name" value="30S ribosomal protein S19"/>
    <property type="match status" value="1"/>
</dbReference>
<evidence type="ECO:0000256" key="7">
    <source>
        <dbReference type="HAMAP-Rule" id="MF_00531"/>
    </source>
</evidence>
<protein>
    <recommendedName>
        <fullName evidence="6 7">Small ribosomal subunit protein uS19</fullName>
    </recommendedName>
</protein>
<accession>A0A0G1HKZ9</accession>
<evidence type="ECO:0000256" key="6">
    <source>
        <dbReference type="ARBA" id="ARBA00035163"/>
    </source>
</evidence>
<evidence type="ECO:0000256" key="2">
    <source>
        <dbReference type="ARBA" id="ARBA00022730"/>
    </source>
</evidence>
<dbReference type="Proteomes" id="UP000033907">
    <property type="component" value="Unassembled WGS sequence"/>
</dbReference>
<dbReference type="InterPro" id="IPR023575">
    <property type="entry name" value="Ribosomal_uS19_SF"/>
</dbReference>
<dbReference type="Gene3D" id="3.30.860.10">
    <property type="entry name" value="30s Ribosomal Protein S19, Chain A"/>
    <property type="match status" value="1"/>
</dbReference>
<proteinExistence type="inferred from homology"/>
<evidence type="ECO:0000256" key="1">
    <source>
        <dbReference type="ARBA" id="ARBA00007345"/>
    </source>
</evidence>
<keyword evidence="2 7" id="KW-0699">rRNA-binding</keyword>
<dbReference type="InterPro" id="IPR020934">
    <property type="entry name" value="Ribosomal_uS19_CS"/>
</dbReference>
<evidence type="ECO:0000313" key="9">
    <source>
        <dbReference type="EMBL" id="KKT11554.1"/>
    </source>
</evidence>
<evidence type="ECO:0000256" key="4">
    <source>
        <dbReference type="ARBA" id="ARBA00022980"/>
    </source>
</evidence>
<organism evidence="9 10">
    <name type="scientific">Candidatus Nomurabacteria bacterium GW2011_GWF2_43_24</name>
    <dbReference type="NCBI Taxonomy" id="1618778"/>
    <lineage>
        <taxon>Bacteria</taxon>
        <taxon>Candidatus Nomuraibacteriota</taxon>
    </lineage>
</organism>
<dbReference type="PANTHER" id="PTHR11880">
    <property type="entry name" value="RIBOSOMAL PROTEIN S19P FAMILY MEMBER"/>
    <property type="match status" value="1"/>
</dbReference>
<name>A0A0G1HKZ9_9BACT</name>
<keyword evidence="4 7" id="KW-0689">Ribosomal protein</keyword>
<evidence type="ECO:0000256" key="3">
    <source>
        <dbReference type="ARBA" id="ARBA00022884"/>
    </source>
</evidence>
<dbReference type="GO" id="GO:0005737">
    <property type="term" value="C:cytoplasm"/>
    <property type="evidence" value="ECO:0007669"/>
    <property type="project" value="UniProtKB-ARBA"/>
</dbReference>
<dbReference type="Pfam" id="PF00203">
    <property type="entry name" value="Ribosomal_S19"/>
    <property type="match status" value="1"/>
</dbReference>
<dbReference type="SUPFAM" id="SSF54570">
    <property type="entry name" value="Ribosomal protein S19"/>
    <property type="match status" value="1"/>
</dbReference>
<keyword evidence="5 7" id="KW-0687">Ribonucleoprotein</keyword>
<comment type="similarity">
    <text evidence="1 7 8">Belongs to the universal ribosomal protein uS19 family.</text>
</comment>
<dbReference type="PRINTS" id="PR00975">
    <property type="entry name" value="RIBOSOMALS19"/>
</dbReference>
<dbReference type="NCBIfam" id="TIGR01050">
    <property type="entry name" value="rpsS_bact"/>
    <property type="match status" value="1"/>
</dbReference>
<dbReference type="InterPro" id="IPR002222">
    <property type="entry name" value="Ribosomal_uS19"/>
</dbReference>
<comment type="caution">
    <text evidence="9">The sequence shown here is derived from an EMBL/GenBank/DDBJ whole genome shotgun (WGS) entry which is preliminary data.</text>
</comment>
<dbReference type="AlphaFoldDB" id="A0A0G1HKZ9"/>
<dbReference type="EMBL" id="LCGH01000004">
    <property type="protein sequence ID" value="KKT11554.1"/>
    <property type="molecule type" value="Genomic_DNA"/>
</dbReference>
<dbReference type="GO" id="GO:0015935">
    <property type="term" value="C:small ribosomal subunit"/>
    <property type="evidence" value="ECO:0007669"/>
    <property type="project" value="InterPro"/>
</dbReference>
<evidence type="ECO:0000256" key="8">
    <source>
        <dbReference type="RuleBase" id="RU003485"/>
    </source>
</evidence>
<dbReference type="InterPro" id="IPR005732">
    <property type="entry name" value="Ribosomal_uS19_bac-type"/>
</dbReference>
<dbReference type="HAMAP" id="MF_00531">
    <property type="entry name" value="Ribosomal_uS19"/>
    <property type="match status" value="1"/>
</dbReference>
<sequence>MKSSSLGAFFMTRSIKKGLNVDERLLKKIAGKNPLSTPMIKTWKRACVISPEMLGFTFGVYNGKTHVEVLVTEDMVGHRLGEFSPTKKFMKHGGKMQKELEMKKKETEIAQAKSATAAAADAKDAVSK</sequence>
<dbReference type="GO" id="GO:0003735">
    <property type="term" value="F:structural constituent of ribosome"/>
    <property type="evidence" value="ECO:0007669"/>
    <property type="project" value="InterPro"/>
</dbReference>
<dbReference type="GO" id="GO:0006412">
    <property type="term" value="P:translation"/>
    <property type="evidence" value="ECO:0007669"/>
    <property type="project" value="UniProtKB-UniRule"/>
</dbReference>
<reference evidence="9 10" key="1">
    <citation type="journal article" date="2015" name="Nature">
        <title>rRNA introns, odd ribosomes, and small enigmatic genomes across a large radiation of phyla.</title>
        <authorList>
            <person name="Brown C.T."/>
            <person name="Hug L.A."/>
            <person name="Thomas B.C."/>
            <person name="Sharon I."/>
            <person name="Castelle C.J."/>
            <person name="Singh A."/>
            <person name="Wilkins M.J."/>
            <person name="Williams K.H."/>
            <person name="Banfield J.F."/>
        </authorList>
    </citation>
    <scope>NUCLEOTIDE SEQUENCE [LARGE SCALE GENOMIC DNA]</scope>
</reference>
<gene>
    <name evidence="7" type="primary">rpsS</name>
    <name evidence="9" type="ORF">UV91_C0004G0023</name>
</gene>
<dbReference type="PANTHER" id="PTHR11880:SF8">
    <property type="entry name" value="SMALL RIBOSOMAL SUBUNIT PROTEIN US19M"/>
    <property type="match status" value="1"/>
</dbReference>
<dbReference type="PROSITE" id="PS00323">
    <property type="entry name" value="RIBOSOMAL_S19"/>
    <property type="match status" value="1"/>
</dbReference>
<evidence type="ECO:0000313" key="10">
    <source>
        <dbReference type="Proteomes" id="UP000033907"/>
    </source>
</evidence>
<evidence type="ECO:0000256" key="5">
    <source>
        <dbReference type="ARBA" id="ARBA00023274"/>
    </source>
</evidence>
<comment type="function">
    <text evidence="7">Protein S19 forms a complex with S13 that binds strongly to the 16S ribosomal RNA.</text>
</comment>
<dbReference type="PATRIC" id="fig|1618778.3.peg.298"/>
<dbReference type="GO" id="GO:0000028">
    <property type="term" value="P:ribosomal small subunit assembly"/>
    <property type="evidence" value="ECO:0007669"/>
    <property type="project" value="TreeGrafter"/>
</dbReference>
<keyword evidence="3 7" id="KW-0694">RNA-binding</keyword>